<evidence type="ECO:0000256" key="1">
    <source>
        <dbReference type="ARBA" id="ARBA00022603"/>
    </source>
</evidence>
<dbReference type="GO" id="GO:0032259">
    <property type="term" value="P:methylation"/>
    <property type="evidence" value="ECO:0007669"/>
    <property type="project" value="UniProtKB-KW"/>
</dbReference>
<dbReference type="CDD" id="cd02440">
    <property type="entry name" value="AdoMet_MTases"/>
    <property type="match status" value="1"/>
</dbReference>
<dbReference type="SMART" id="SM00828">
    <property type="entry name" value="PKS_MT"/>
    <property type="match status" value="1"/>
</dbReference>
<feature type="region of interest" description="Disordered" evidence="4">
    <location>
        <begin position="1"/>
        <end position="44"/>
    </location>
</feature>
<organism evidence="6 7">
    <name type="scientific">Streptomyces echinoruber</name>
    <dbReference type="NCBI Taxonomy" id="68898"/>
    <lineage>
        <taxon>Bacteria</taxon>
        <taxon>Bacillati</taxon>
        <taxon>Actinomycetota</taxon>
        <taxon>Actinomycetes</taxon>
        <taxon>Kitasatosporales</taxon>
        <taxon>Streptomycetaceae</taxon>
        <taxon>Streptomyces</taxon>
    </lineage>
</organism>
<gene>
    <name evidence="6" type="ORF">GCM10010389_27200</name>
</gene>
<evidence type="ECO:0000256" key="3">
    <source>
        <dbReference type="ARBA" id="ARBA00022691"/>
    </source>
</evidence>
<keyword evidence="7" id="KW-1185">Reference proteome</keyword>
<protein>
    <submittedName>
        <fullName evidence="6">Methyltransferase type 11</fullName>
    </submittedName>
</protein>
<dbReference type="Pfam" id="PF08241">
    <property type="entry name" value="Methyltransf_11"/>
    <property type="match status" value="1"/>
</dbReference>
<dbReference type="PANTHER" id="PTHR44068:SF11">
    <property type="entry name" value="GERANYL DIPHOSPHATE 2-C-METHYLTRANSFERASE"/>
    <property type="match status" value="1"/>
</dbReference>
<accession>A0A918R699</accession>
<dbReference type="SUPFAM" id="SSF53335">
    <property type="entry name" value="S-adenosyl-L-methionine-dependent methyltransferases"/>
    <property type="match status" value="1"/>
</dbReference>
<dbReference type="Proteomes" id="UP000623010">
    <property type="component" value="Unassembled WGS sequence"/>
</dbReference>
<reference evidence="6" key="2">
    <citation type="submission" date="2020-09" db="EMBL/GenBank/DDBJ databases">
        <authorList>
            <person name="Sun Q."/>
            <person name="Ohkuma M."/>
        </authorList>
    </citation>
    <scope>NUCLEOTIDE SEQUENCE</scope>
    <source>
        <strain evidence="6">JCM 5016</strain>
    </source>
</reference>
<dbReference type="InterPro" id="IPR050447">
    <property type="entry name" value="Erg6_SMT_methyltransf"/>
</dbReference>
<comment type="caution">
    <text evidence="6">The sequence shown here is derived from an EMBL/GenBank/DDBJ whole genome shotgun (WGS) entry which is preliminary data.</text>
</comment>
<dbReference type="PANTHER" id="PTHR44068">
    <property type="entry name" value="ZGC:194242"/>
    <property type="match status" value="1"/>
</dbReference>
<reference evidence="6" key="1">
    <citation type="journal article" date="2014" name="Int. J. Syst. Evol. Microbiol.">
        <title>Complete genome sequence of Corynebacterium casei LMG S-19264T (=DSM 44701T), isolated from a smear-ripened cheese.</title>
        <authorList>
            <consortium name="US DOE Joint Genome Institute (JGI-PGF)"/>
            <person name="Walter F."/>
            <person name="Albersmeier A."/>
            <person name="Kalinowski J."/>
            <person name="Ruckert C."/>
        </authorList>
    </citation>
    <scope>NUCLEOTIDE SEQUENCE</scope>
    <source>
        <strain evidence="6">JCM 5016</strain>
    </source>
</reference>
<sequence>MIDTFTSLAPQDESCRSAAPVRSPGKRLATNRERPPMLTHHRHTSGEVGTFYDRHTDVYDRALGGNIHVGYWDDDADDSSMQVATDRLTDLVTERLAPKEGQHLLDVGCGHGSTAARIIARHAVRITGISVSDYQVDLANGRPQPPGLPGRATFRLADAMENPFPDGTFDGACAIESLMHMKDKAAALGHIARVLRPGGRLVIAEHGLEGELDGPDAARMAEAYAYFKFSLSTDRYGELLRKAGLEVVDHTDITDNVRRCYDSMISGWRDAARDSGTEAARYWETAADLGEWFFCEVPQLRYGLLTAVRR</sequence>
<keyword evidence="1 6" id="KW-0489">Methyltransferase</keyword>
<evidence type="ECO:0000259" key="5">
    <source>
        <dbReference type="SMART" id="SM00828"/>
    </source>
</evidence>
<dbReference type="RefSeq" id="WP_190057661.1">
    <property type="nucleotide sequence ID" value="NZ_BMWH01000008.1"/>
</dbReference>
<dbReference type="InterPro" id="IPR029063">
    <property type="entry name" value="SAM-dependent_MTases_sf"/>
</dbReference>
<dbReference type="InterPro" id="IPR013216">
    <property type="entry name" value="Methyltransf_11"/>
</dbReference>
<feature type="domain" description="Polyketide synthase-like methyltransferase" evidence="5">
    <location>
        <begin position="84"/>
        <end position="298"/>
    </location>
</feature>
<dbReference type="EMBL" id="BMWH01000008">
    <property type="protein sequence ID" value="GGZ87377.1"/>
    <property type="molecule type" value="Genomic_DNA"/>
</dbReference>
<dbReference type="InterPro" id="IPR020803">
    <property type="entry name" value="MeTfrase_dom"/>
</dbReference>
<evidence type="ECO:0000313" key="7">
    <source>
        <dbReference type="Proteomes" id="UP000623010"/>
    </source>
</evidence>
<evidence type="ECO:0000256" key="4">
    <source>
        <dbReference type="SAM" id="MobiDB-lite"/>
    </source>
</evidence>
<dbReference type="AlphaFoldDB" id="A0A918R699"/>
<dbReference type="GO" id="GO:0008757">
    <property type="term" value="F:S-adenosylmethionine-dependent methyltransferase activity"/>
    <property type="evidence" value="ECO:0007669"/>
    <property type="project" value="InterPro"/>
</dbReference>
<evidence type="ECO:0000313" key="6">
    <source>
        <dbReference type="EMBL" id="GGZ87377.1"/>
    </source>
</evidence>
<name>A0A918R699_9ACTN</name>
<keyword evidence="3" id="KW-0949">S-adenosyl-L-methionine</keyword>
<keyword evidence="2" id="KW-0808">Transferase</keyword>
<proteinExistence type="predicted"/>
<dbReference type="Gene3D" id="3.40.50.150">
    <property type="entry name" value="Vaccinia Virus protein VP39"/>
    <property type="match status" value="1"/>
</dbReference>
<evidence type="ECO:0000256" key="2">
    <source>
        <dbReference type="ARBA" id="ARBA00022679"/>
    </source>
</evidence>